<dbReference type="GO" id="GO:0015031">
    <property type="term" value="P:protein transport"/>
    <property type="evidence" value="ECO:0007669"/>
    <property type="project" value="UniProtKB-KW"/>
</dbReference>
<keyword evidence="8 14" id="KW-0809">Transit peptide</keyword>
<evidence type="ECO:0000259" key="16">
    <source>
        <dbReference type="PROSITE" id="PS50969"/>
    </source>
</evidence>
<dbReference type="STRING" id="7222.B4JE03"/>
<dbReference type="PANTHER" id="PTHR12210">
    <property type="entry name" value="DULLARD PROTEIN PHOSPHATASE"/>
    <property type="match status" value="1"/>
</dbReference>
<keyword evidence="9" id="KW-1133">Transmembrane helix</keyword>
<evidence type="ECO:0000313" key="17">
    <source>
        <dbReference type="EMBL" id="EDW03523.1"/>
    </source>
</evidence>
<dbReference type="InterPro" id="IPR004274">
    <property type="entry name" value="FCP1_dom"/>
</dbReference>
<dbReference type="SMR" id="B4JE03"/>
<dbReference type="SUPFAM" id="SSF56784">
    <property type="entry name" value="HAD-like"/>
    <property type="match status" value="1"/>
</dbReference>
<comment type="function">
    <text evidence="1 14">Essential component of the TIM23 complex, a complex that mediates the translocation of transit peptide-containing proteins across the mitochondrial inner membrane.</text>
</comment>
<feature type="region of interest" description="Disordered" evidence="15">
    <location>
        <begin position="145"/>
        <end position="173"/>
    </location>
</feature>
<evidence type="ECO:0000256" key="14">
    <source>
        <dbReference type="RuleBase" id="RU365079"/>
    </source>
</evidence>
<dbReference type="Proteomes" id="UP000001070">
    <property type="component" value="Unassembled WGS sequence"/>
</dbReference>
<dbReference type="GO" id="GO:0005744">
    <property type="term" value="C:TIM23 mitochondrial import inner membrane translocase complex"/>
    <property type="evidence" value="ECO:0007669"/>
    <property type="project" value="UniProtKB-UniRule"/>
</dbReference>
<evidence type="ECO:0000256" key="13">
    <source>
        <dbReference type="ARBA" id="ARBA00061911"/>
    </source>
</evidence>
<dbReference type="PROSITE" id="PS50969">
    <property type="entry name" value="FCP1"/>
    <property type="match status" value="1"/>
</dbReference>
<keyword evidence="7 14" id="KW-0653">Protein transport</keyword>
<feature type="region of interest" description="Disordered" evidence="15">
    <location>
        <begin position="1"/>
        <end position="26"/>
    </location>
</feature>
<dbReference type="FunFam" id="3.40.50.1000:FF:000019">
    <property type="entry name" value="Mitochondrial import inner membrane translocase subunit TIM50"/>
    <property type="match status" value="1"/>
</dbReference>
<keyword evidence="4 14" id="KW-0813">Transport</keyword>
<evidence type="ECO:0000256" key="8">
    <source>
        <dbReference type="ARBA" id="ARBA00022946"/>
    </source>
</evidence>
<evidence type="ECO:0000256" key="7">
    <source>
        <dbReference type="ARBA" id="ARBA00022927"/>
    </source>
</evidence>
<evidence type="ECO:0000256" key="12">
    <source>
        <dbReference type="ARBA" id="ARBA00023136"/>
    </source>
</evidence>
<comment type="subunit">
    <text evidence="13">Component of the TIM23 complex at least composed of Tim23, Tim17 (Tim17a1, Tim17a2 or Tim17b1) and a Tim50.</text>
</comment>
<keyword evidence="6" id="KW-0999">Mitochondrion inner membrane</keyword>
<dbReference type="InterPro" id="IPR036412">
    <property type="entry name" value="HAD-like_sf"/>
</dbReference>
<sequence>MELAQELELEQEQEQDDENLFGETIDRPPLETLGELDIDREQCECIIQRKEQLRRFRIKSKQMATKQLAGVAKHSAIVPEVMEISSMHSPNLEVPIEVDKRQCRIICRLSQHDSKGTMADNQKKLENINGKKFNIIYKVIDISSDESSKDDDYTGSSSSTSEDPRTPRRTKRLSKLKRFYLRHKFQKVEHINHLKTERDQSFNKATGAEPLRKCSANHPVRATETNIKELDLYELHNFAINLDFSKLIKFSDILEEIERMDVKDSNQQHNKPQDLSGRRIVVYGIPNQSQKPSKPSKPSPIKFRSKWRYGYSVFLAGLCSMLWAVYELGKPEHDQRGRSIEDELSSLPLLQQYVQRMWHSLHYYQKMLEEPVPTKLVPDIQQPPYVQPRYTLVLEMRDVLVHPDWTYQTGWRFKKRPGVDHFLRECSKHFEIIVYTAEQGTTAFPILDALDPNGYIRYRLVRGATQLLDGKHIKNLNRLNRNLRRVIVVDWDCQAVPLHPDNIFAIARWVGNDDDVQLFDLAAFLKLIAEHKMEDVREVLHYYHQFEDPIEQFKENQRKLLEMKQEKPDAETGCLK</sequence>
<evidence type="ECO:0000256" key="15">
    <source>
        <dbReference type="SAM" id="MobiDB-lite"/>
    </source>
</evidence>
<dbReference type="AlphaFoldDB" id="B4JE03"/>
<gene>
    <name evidence="17" type="primary">Dgri\GH10458</name>
    <name evidence="17" type="ORF">Dgri_GH10458</name>
</gene>
<dbReference type="InterPro" id="IPR023214">
    <property type="entry name" value="HAD_sf"/>
</dbReference>
<evidence type="ECO:0000256" key="1">
    <source>
        <dbReference type="ARBA" id="ARBA00002959"/>
    </source>
</evidence>
<evidence type="ECO:0000256" key="6">
    <source>
        <dbReference type="ARBA" id="ARBA00022792"/>
    </source>
</evidence>
<comment type="subcellular location">
    <subcellularLocation>
        <location evidence="2 14">Mitochondrion inner membrane</location>
        <topology evidence="2 14">Single-pass membrane protein</topology>
    </subcellularLocation>
</comment>
<accession>B4JE03</accession>
<comment type="similarity">
    <text evidence="3 14">Belongs to the TIM50 family.</text>
</comment>
<feature type="compositionally biased region" description="Acidic residues" evidence="15">
    <location>
        <begin position="1"/>
        <end position="20"/>
    </location>
</feature>
<dbReference type="eggNOG" id="KOG2832">
    <property type="taxonomic scope" value="Eukaryota"/>
</dbReference>
<proteinExistence type="inferred from homology"/>
<evidence type="ECO:0000256" key="9">
    <source>
        <dbReference type="ARBA" id="ARBA00022989"/>
    </source>
</evidence>
<dbReference type="EMBL" id="CH916368">
    <property type="protein sequence ID" value="EDW03523.1"/>
    <property type="molecule type" value="Genomic_DNA"/>
</dbReference>
<evidence type="ECO:0000256" key="4">
    <source>
        <dbReference type="ARBA" id="ARBA00022448"/>
    </source>
</evidence>
<protein>
    <recommendedName>
        <fullName evidence="14">Mitochondrial import inner membrane translocase subunit TIM50</fullName>
    </recommendedName>
</protein>
<keyword evidence="12" id="KW-0472">Membrane</keyword>
<keyword evidence="11 14" id="KW-0496">Mitochondrion</keyword>
<dbReference type="Gene3D" id="3.40.50.1000">
    <property type="entry name" value="HAD superfamily/HAD-like"/>
    <property type="match status" value="1"/>
</dbReference>
<evidence type="ECO:0000313" key="18">
    <source>
        <dbReference type="Proteomes" id="UP000001070"/>
    </source>
</evidence>
<evidence type="ECO:0000256" key="3">
    <source>
        <dbReference type="ARBA" id="ARBA00006344"/>
    </source>
</evidence>
<name>B4JE03_DROGR</name>
<dbReference type="CDD" id="cd07521">
    <property type="entry name" value="HAD_FCP1-like"/>
    <property type="match status" value="1"/>
</dbReference>
<dbReference type="InterPro" id="IPR050365">
    <property type="entry name" value="TIM50"/>
</dbReference>
<dbReference type="InParanoid" id="B4JE03"/>
<reference evidence="17 18" key="1">
    <citation type="journal article" date="2007" name="Nature">
        <title>Evolution of genes and genomes on the Drosophila phylogeny.</title>
        <authorList>
            <consortium name="Drosophila 12 Genomes Consortium"/>
            <person name="Clark A.G."/>
            <person name="Eisen M.B."/>
            <person name="Smith D.R."/>
            <person name="Bergman C.M."/>
            <person name="Oliver B."/>
            <person name="Markow T.A."/>
            <person name="Kaufman T.C."/>
            <person name="Kellis M."/>
            <person name="Gelbart W."/>
            <person name="Iyer V.N."/>
            <person name="Pollard D.A."/>
            <person name="Sackton T.B."/>
            <person name="Larracuente A.M."/>
            <person name="Singh N.D."/>
            <person name="Abad J.P."/>
            <person name="Abt D.N."/>
            <person name="Adryan B."/>
            <person name="Aguade M."/>
            <person name="Akashi H."/>
            <person name="Anderson W.W."/>
            <person name="Aquadro C.F."/>
            <person name="Ardell D.H."/>
            <person name="Arguello R."/>
            <person name="Artieri C.G."/>
            <person name="Barbash D.A."/>
            <person name="Barker D."/>
            <person name="Barsanti P."/>
            <person name="Batterham P."/>
            <person name="Batzoglou S."/>
            <person name="Begun D."/>
            <person name="Bhutkar A."/>
            <person name="Blanco E."/>
            <person name="Bosak S.A."/>
            <person name="Bradley R.K."/>
            <person name="Brand A.D."/>
            <person name="Brent M.R."/>
            <person name="Brooks A.N."/>
            <person name="Brown R.H."/>
            <person name="Butlin R.K."/>
            <person name="Caggese C."/>
            <person name="Calvi B.R."/>
            <person name="Bernardo de Carvalho A."/>
            <person name="Caspi A."/>
            <person name="Castrezana S."/>
            <person name="Celniker S.E."/>
            <person name="Chang J.L."/>
            <person name="Chapple C."/>
            <person name="Chatterji S."/>
            <person name="Chinwalla A."/>
            <person name="Civetta A."/>
            <person name="Clifton S.W."/>
            <person name="Comeron J.M."/>
            <person name="Costello J.C."/>
            <person name="Coyne J.A."/>
            <person name="Daub J."/>
            <person name="David R.G."/>
            <person name="Delcher A.L."/>
            <person name="Delehaunty K."/>
            <person name="Do C.B."/>
            <person name="Ebling H."/>
            <person name="Edwards K."/>
            <person name="Eickbush T."/>
            <person name="Evans J.D."/>
            <person name="Filipski A."/>
            <person name="Findeiss S."/>
            <person name="Freyhult E."/>
            <person name="Fulton L."/>
            <person name="Fulton R."/>
            <person name="Garcia A.C."/>
            <person name="Gardiner A."/>
            <person name="Garfield D.A."/>
            <person name="Garvin B.E."/>
            <person name="Gibson G."/>
            <person name="Gilbert D."/>
            <person name="Gnerre S."/>
            <person name="Godfrey J."/>
            <person name="Good R."/>
            <person name="Gotea V."/>
            <person name="Gravely B."/>
            <person name="Greenberg A.J."/>
            <person name="Griffiths-Jones S."/>
            <person name="Gross S."/>
            <person name="Guigo R."/>
            <person name="Gustafson E.A."/>
            <person name="Haerty W."/>
            <person name="Hahn M.W."/>
            <person name="Halligan D.L."/>
            <person name="Halpern A.L."/>
            <person name="Halter G.M."/>
            <person name="Han M.V."/>
            <person name="Heger A."/>
            <person name="Hillier L."/>
            <person name="Hinrichs A.S."/>
            <person name="Holmes I."/>
            <person name="Hoskins R.A."/>
            <person name="Hubisz M.J."/>
            <person name="Hultmark D."/>
            <person name="Huntley M.A."/>
            <person name="Jaffe D.B."/>
            <person name="Jagadeeshan S."/>
            <person name="Jeck W.R."/>
            <person name="Johnson J."/>
            <person name="Jones C.D."/>
            <person name="Jordan W.C."/>
            <person name="Karpen G.H."/>
            <person name="Kataoka E."/>
            <person name="Keightley P.D."/>
            <person name="Kheradpour P."/>
            <person name="Kirkness E.F."/>
            <person name="Koerich L.B."/>
            <person name="Kristiansen K."/>
            <person name="Kudrna D."/>
            <person name="Kulathinal R.J."/>
            <person name="Kumar S."/>
            <person name="Kwok R."/>
            <person name="Lander E."/>
            <person name="Langley C.H."/>
            <person name="Lapoint R."/>
            <person name="Lazzaro B.P."/>
            <person name="Lee S.J."/>
            <person name="Levesque L."/>
            <person name="Li R."/>
            <person name="Lin C.F."/>
            <person name="Lin M.F."/>
            <person name="Lindblad-Toh K."/>
            <person name="Llopart A."/>
            <person name="Long M."/>
            <person name="Low L."/>
            <person name="Lozovsky E."/>
            <person name="Lu J."/>
            <person name="Luo M."/>
            <person name="Machado C.A."/>
            <person name="Makalowski W."/>
            <person name="Marzo M."/>
            <person name="Matsuda M."/>
            <person name="Matzkin L."/>
            <person name="McAllister B."/>
            <person name="McBride C.S."/>
            <person name="McKernan B."/>
            <person name="McKernan K."/>
            <person name="Mendez-Lago M."/>
            <person name="Minx P."/>
            <person name="Mollenhauer M.U."/>
            <person name="Montooth K."/>
            <person name="Mount S.M."/>
            <person name="Mu X."/>
            <person name="Myers E."/>
            <person name="Negre B."/>
            <person name="Newfeld S."/>
            <person name="Nielsen R."/>
            <person name="Noor M.A."/>
            <person name="O'Grady P."/>
            <person name="Pachter L."/>
            <person name="Papaceit M."/>
            <person name="Parisi M.J."/>
            <person name="Parisi M."/>
            <person name="Parts L."/>
            <person name="Pedersen J.S."/>
            <person name="Pesole G."/>
            <person name="Phillippy A.M."/>
            <person name="Ponting C.P."/>
            <person name="Pop M."/>
            <person name="Porcelli D."/>
            <person name="Powell J.R."/>
            <person name="Prohaska S."/>
            <person name="Pruitt K."/>
            <person name="Puig M."/>
            <person name="Quesneville H."/>
            <person name="Ram K.R."/>
            <person name="Rand D."/>
            <person name="Rasmussen M.D."/>
            <person name="Reed L.K."/>
            <person name="Reenan R."/>
            <person name="Reily A."/>
            <person name="Remington K.A."/>
            <person name="Rieger T.T."/>
            <person name="Ritchie M.G."/>
            <person name="Robin C."/>
            <person name="Rogers Y.H."/>
            <person name="Rohde C."/>
            <person name="Rozas J."/>
            <person name="Rubenfield M.J."/>
            <person name="Ruiz A."/>
            <person name="Russo S."/>
            <person name="Salzberg S.L."/>
            <person name="Sanchez-Gracia A."/>
            <person name="Saranga D.J."/>
            <person name="Sato H."/>
            <person name="Schaeffer S.W."/>
            <person name="Schatz M.C."/>
            <person name="Schlenke T."/>
            <person name="Schwartz R."/>
            <person name="Segarra C."/>
            <person name="Singh R.S."/>
            <person name="Sirot L."/>
            <person name="Sirota M."/>
            <person name="Sisneros N.B."/>
            <person name="Smith C.D."/>
            <person name="Smith T.F."/>
            <person name="Spieth J."/>
            <person name="Stage D.E."/>
            <person name="Stark A."/>
            <person name="Stephan W."/>
            <person name="Strausberg R.L."/>
            <person name="Strempel S."/>
            <person name="Sturgill D."/>
            <person name="Sutton G."/>
            <person name="Sutton G.G."/>
            <person name="Tao W."/>
            <person name="Teichmann S."/>
            <person name="Tobari Y.N."/>
            <person name="Tomimura Y."/>
            <person name="Tsolas J.M."/>
            <person name="Valente V.L."/>
            <person name="Venter E."/>
            <person name="Venter J.C."/>
            <person name="Vicario S."/>
            <person name="Vieira F.G."/>
            <person name="Vilella A.J."/>
            <person name="Villasante A."/>
            <person name="Walenz B."/>
            <person name="Wang J."/>
            <person name="Wasserman M."/>
            <person name="Watts T."/>
            <person name="Wilson D."/>
            <person name="Wilson R.K."/>
            <person name="Wing R.A."/>
            <person name="Wolfner M.F."/>
            <person name="Wong A."/>
            <person name="Wong G.K."/>
            <person name="Wu C.I."/>
            <person name="Wu G."/>
            <person name="Yamamoto D."/>
            <person name="Yang H.P."/>
            <person name="Yang S.P."/>
            <person name="Yorke J.A."/>
            <person name="Yoshida K."/>
            <person name="Zdobnov E."/>
            <person name="Zhang P."/>
            <person name="Zhang Y."/>
            <person name="Zimin A.V."/>
            <person name="Baldwin J."/>
            <person name="Abdouelleil A."/>
            <person name="Abdulkadir J."/>
            <person name="Abebe A."/>
            <person name="Abera B."/>
            <person name="Abreu J."/>
            <person name="Acer S.C."/>
            <person name="Aftuck L."/>
            <person name="Alexander A."/>
            <person name="An P."/>
            <person name="Anderson E."/>
            <person name="Anderson S."/>
            <person name="Arachi H."/>
            <person name="Azer M."/>
            <person name="Bachantsang P."/>
            <person name="Barry A."/>
            <person name="Bayul T."/>
            <person name="Berlin A."/>
            <person name="Bessette D."/>
            <person name="Bloom T."/>
            <person name="Blye J."/>
            <person name="Boguslavskiy L."/>
            <person name="Bonnet C."/>
            <person name="Boukhgalter B."/>
            <person name="Bourzgui I."/>
            <person name="Brown A."/>
            <person name="Cahill P."/>
            <person name="Channer S."/>
            <person name="Cheshatsang Y."/>
            <person name="Chuda L."/>
            <person name="Citroen M."/>
            <person name="Collymore A."/>
            <person name="Cooke P."/>
            <person name="Costello M."/>
            <person name="D'Aco K."/>
            <person name="Daza R."/>
            <person name="De Haan G."/>
            <person name="DeGray S."/>
            <person name="DeMaso C."/>
            <person name="Dhargay N."/>
            <person name="Dooley K."/>
            <person name="Dooley E."/>
            <person name="Doricent M."/>
            <person name="Dorje P."/>
            <person name="Dorjee K."/>
            <person name="Dupes A."/>
            <person name="Elong R."/>
            <person name="Falk J."/>
            <person name="Farina A."/>
            <person name="Faro S."/>
            <person name="Ferguson D."/>
            <person name="Fisher S."/>
            <person name="Foley C.D."/>
            <person name="Franke A."/>
            <person name="Friedrich D."/>
            <person name="Gadbois L."/>
            <person name="Gearin G."/>
            <person name="Gearin C.R."/>
            <person name="Giannoukos G."/>
            <person name="Goode T."/>
            <person name="Graham J."/>
            <person name="Grandbois E."/>
            <person name="Grewal S."/>
            <person name="Gyaltsen K."/>
            <person name="Hafez N."/>
            <person name="Hagos B."/>
            <person name="Hall J."/>
            <person name="Henson C."/>
            <person name="Hollinger A."/>
            <person name="Honan T."/>
            <person name="Huard M.D."/>
            <person name="Hughes L."/>
            <person name="Hurhula B."/>
            <person name="Husby M.E."/>
            <person name="Kamat A."/>
            <person name="Kanga B."/>
            <person name="Kashin S."/>
            <person name="Khazanovich D."/>
            <person name="Kisner P."/>
            <person name="Lance K."/>
            <person name="Lara M."/>
            <person name="Lee W."/>
            <person name="Lennon N."/>
            <person name="Letendre F."/>
            <person name="LeVine R."/>
            <person name="Lipovsky A."/>
            <person name="Liu X."/>
            <person name="Liu J."/>
            <person name="Liu S."/>
            <person name="Lokyitsang T."/>
            <person name="Lokyitsang Y."/>
            <person name="Lubonja R."/>
            <person name="Lui A."/>
            <person name="MacDonald P."/>
            <person name="Magnisalis V."/>
            <person name="Maru K."/>
            <person name="Matthews C."/>
            <person name="McCusker W."/>
            <person name="McDonough S."/>
            <person name="Mehta T."/>
            <person name="Meldrim J."/>
            <person name="Meneus L."/>
            <person name="Mihai O."/>
            <person name="Mihalev A."/>
            <person name="Mihova T."/>
            <person name="Mittelman R."/>
            <person name="Mlenga V."/>
            <person name="Montmayeur A."/>
            <person name="Mulrain L."/>
            <person name="Navidi A."/>
            <person name="Naylor J."/>
            <person name="Negash T."/>
            <person name="Nguyen T."/>
            <person name="Nguyen N."/>
            <person name="Nicol R."/>
            <person name="Norbu C."/>
            <person name="Norbu N."/>
            <person name="Novod N."/>
            <person name="O'Neill B."/>
            <person name="Osman S."/>
            <person name="Markiewicz E."/>
            <person name="Oyono O.L."/>
            <person name="Patti C."/>
            <person name="Phunkhang P."/>
            <person name="Pierre F."/>
            <person name="Priest M."/>
            <person name="Raghuraman S."/>
            <person name="Rege F."/>
            <person name="Reyes R."/>
            <person name="Rise C."/>
            <person name="Rogov P."/>
            <person name="Ross K."/>
            <person name="Ryan E."/>
            <person name="Settipalli S."/>
            <person name="Shea T."/>
            <person name="Sherpa N."/>
            <person name="Shi L."/>
            <person name="Shih D."/>
            <person name="Sparrow T."/>
            <person name="Spaulding J."/>
            <person name="Stalker J."/>
            <person name="Stange-Thomann N."/>
            <person name="Stavropoulos S."/>
            <person name="Stone C."/>
            <person name="Strader C."/>
            <person name="Tesfaye S."/>
            <person name="Thomson T."/>
            <person name="Thoulutsang Y."/>
            <person name="Thoulutsang D."/>
            <person name="Topham K."/>
            <person name="Topping I."/>
            <person name="Tsamla T."/>
            <person name="Vassiliev H."/>
            <person name="Vo A."/>
            <person name="Wangchuk T."/>
            <person name="Wangdi T."/>
            <person name="Weiand M."/>
            <person name="Wilkinson J."/>
            <person name="Wilson A."/>
            <person name="Yadav S."/>
            <person name="Young G."/>
            <person name="Yu Q."/>
            <person name="Zembek L."/>
            <person name="Zhong D."/>
            <person name="Zimmer A."/>
            <person name="Zwirko Z."/>
            <person name="Jaffe D.B."/>
            <person name="Alvarez P."/>
            <person name="Brockman W."/>
            <person name="Butler J."/>
            <person name="Chin C."/>
            <person name="Gnerre S."/>
            <person name="Grabherr M."/>
            <person name="Kleber M."/>
            <person name="Mauceli E."/>
            <person name="MacCallum I."/>
        </authorList>
    </citation>
    <scope>NUCLEOTIDE SEQUENCE [LARGE SCALE GENOMIC DNA]</scope>
    <source>
        <strain evidence="18">Tucson 15287-2541.00</strain>
    </source>
</reference>
<keyword evidence="18" id="KW-1185">Reference proteome</keyword>
<evidence type="ECO:0000256" key="5">
    <source>
        <dbReference type="ARBA" id="ARBA00022692"/>
    </source>
</evidence>
<feature type="domain" description="FCP1 homology" evidence="16">
    <location>
        <begin position="385"/>
        <end position="528"/>
    </location>
</feature>
<dbReference type="Pfam" id="PF03031">
    <property type="entry name" value="NIF"/>
    <property type="match status" value="1"/>
</dbReference>
<dbReference type="SMART" id="SM00577">
    <property type="entry name" value="CPDc"/>
    <property type="match status" value="1"/>
</dbReference>
<keyword evidence="10 14" id="KW-0811">Translocation</keyword>
<evidence type="ECO:0000256" key="2">
    <source>
        <dbReference type="ARBA" id="ARBA00004434"/>
    </source>
</evidence>
<dbReference type="HOGENOM" id="CLU_473497_0_0_1"/>
<keyword evidence="5" id="KW-0812">Transmembrane</keyword>
<evidence type="ECO:0000256" key="10">
    <source>
        <dbReference type="ARBA" id="ARBA00023010"/>
    </source>
</evidence>
<evidence type="ECO:0000256" key="11">
    <source>
        <dbReference type="ARBA" id="ARBA00023128"/>
    </source>
</evidence>
<dbReference type="OrthoDB" id="287041at2759"/>
<organism evidence="18">
    <name type="scientific">Drosophila grimshawi</name>
    <name type="common">Hawaiian fruit fly</name>
    <name type="synonym">Idiomyia grimshawi</name>
    <dbReference type="NCBI Taxonomy" id="7222"/>
    <lineage>
        <taxon>Eukaryota</taxon>
        <taxon>Metazoa</taxon>
        <taxon>Ecdysozoa</taxon>
        <taxon>Arthropoda</taxon>
        <taxon>Hexapoda</taxon>
        <taxon>Insecta</taxon>
        <taxon>Pterygota</taxon>
        <taxon>Neoptera</taxon>
        <taxon>Endopterygota</taxon>
        <taxon>Diptera</taxon>
        <taxon>Brachycera</taxon>
        <taxon>Muscomorpha</taxon>
        <taxon>Ephydroidea</taxon>
        <taxon>Drosophilidae</taxon>
        <taxon>Drosophila</taxon>
        <taxon>Hawaiian Drosophila</taxon>
    </lineage>
</organism>